<dbReference type="Gene3D" id="3.90.245.10">
    <property type="entry name" value="Ribonucleoside hydrolase-like"/>
    <property type="match status" value="1"/>
</dbReference>
<dbReference type="InterPro" id="IPR023186">
    <property type="entry name" value="IUNH"/>
</dbReference>
<proteinExistence type="predicted"/>
<comment type="caution">
    <text evidence="4">The sequence shown here is derived from an EMBL/GenBank/DDBJ whole genome shotgun (WGS) entry which is preliminary data.</text>
</comment>
<dbReference type="InterPro" id="IPR001910">
    <property type="entry name" value="Inosine/uridine_hydrolase_dom"/>
</dbReference>
<dbReference type="PANTHER" id="PTHR12304">
    <property type="entry name" value="INOSINE-URIDINE PREFERRING NUCLEOSIDE HYDROLASE"/>
    <property type="match status" value="1"/>
</dbReference>
<organism evidence="4 5">
    <name type="scientific">Corynebacterium macginleyi</name>
    <dbReference type="NCBI Taxonomy" id="38290"/>
    <lineage>
        <taxon>Bacteria</taxon>
        <taxon>Bacillati</taxon>
        <taxon>Actinomycetota</taxon>
        <taxon>Actinomycetes</taxon>
        <taxon>Mycobacteriales</taxon>
        <taxon>Corynebacteriaceae</taxon>
        <taxon>Corynebacterium</taxon>
    </lineage>
</organism>
<dbReference type="Proteomes" id="UP000270649">
    <property type="component" value="Unassembled WGS sequence"/>
</dbReference>
<evidence type="ECO:0000313" key="4">
    <source>
        <dbReference type="EMBL" id="RMB64493.1"/>
    </source>
</evidence>
<dbReference type="SUPFAM" id="SSF53590">
    <property type="entry name" value="Nucleoside hydrolase"/>
    <property type="match status" value="1"/>
</dbReference>
<dbReference type="Pfam" id="PF01156">
    <property type="entry name" value="IU_nuc_hydro"/>
    <property type="match status" value="1"/>
</dbReference>
<dbReference type="GO" id="GO:0006152">
    <property type="term" value="P:purine nucleoside catabolic process"/>
    <property type="evidence" value="ECO:0007669"/>
    <property type="project" value="TreeGrafter"/>
</dbReference>
<sequence length="325" mass="35370">MNVSRPAVLLDCDPGIDDCLALMYLAGLHHAGEIELVGVSTTAGNAEVQQTAANARWILDFCGLPEVPVAPGRPTPLEVELTTTPETHGETGLGYLSAPDHDFGDIHWRDLWSAAIAHNARLHLIVSGPVTNLADFEREHGEAVARCGSITIMGGAVNYRGNTTPTAEWNFWVDPHAAAHHFRALAALPSTLCSLEVTEQFLITPQRLAEIKGLLGTHPMAEKLPEILRFYFEFHEKQGEGYQAQIHDLLTCIIALQKIPFETVETTIDVEADSVQMRGTSVADLCNHWGRPANASLVTSADIPAAHREFDRALRVLGGRVARGE</sequence>
<dbReference type="GO" id="GO:0005829">
    <property type="term" value="C:cytosol"/>
    <property type="evidence" value="ECO:0007669"/>
    <property type="project" value="TreeGrafter"/>
</dbReference>
<protein>
    <submittedName>
        <fullName evidence="4">Nucleoside hydrolase</fullName>
    </submittedName>
</protein>
<name>A0A3M0GRX5_9CORY</name>
<gene>
    <name evidence="4" type="ORF">D9543_01585</name>
</gene>
<evidence type="ECO:0000256" key="2">
    <source>
        <dbReference type="ARBA" id="ARBA00023295"/>
    </source>
</evidence>
<evidence type="ECO:0000259" key="3">
    <source>
        <dbReference type="Pfam" id="PF01156"/>
    </source>
</evidence>
<dbReference type="GO" id="GO:0008477">
    <property type="term" value="F:purine nucleosidase activity"/>
    <property type="evidence" value="ECO:0007669"/>
    <property type="project" value="TreeGrafter"/>
</dbReference>
<evidence type="ECO:0000313" key="5">
    <source>
        <dbReference type="Proteomes" id="UP000270649"/>
    </source>
</evidence>
<dbReference type="PANTHER" id="PTHR12304:SF4">
    <property type="entry name" value="URIDINE NUCLEOSIDASE"/>
    <property type="match status" value="1"/>
</dbReference>
<dbReference type="InterPro" id="IPR036452">
    <property type="entry name" value="Ribo_hydro-like"/>
</dbReference>
<dbReference type="EMBL" id="REGC01000001">
    <property type="protein sequence ID" value="RMB64493.1"/>
    <property type="molecule type" value="Genomic_DNA"/>
</dbReference>
<evidence type="ECO:0000256" key="1">
    <source>
        <dbReference type="ARBA" id="ARBA00022801"/>
    </source>
</evidence>
<reference evidence="4 5" key="1">
    <citation type="submission" date="2018-10" db="EMBL/GenBank/DDBJ databases">
        <title>Corynebacterium macginleyi genome sequencing and assembly of the type strain and two clinical samples.</title>
        <authorList>
            <person name="Bernier A.-M."/>
            <person name="Bernard K."/>
        </authorList>
    </citation>
    <scope>NUCLEOTIDE SEQUENCE [LARGE SCALE GENOMIC DNA]</scope>
    <source>
        <strain evidence="4 5">NML 120205</strain>
    </source>
</reference>
<dbReference type="AlphaFoldDB" id="A0A3M0GRX5"/>
<feature type="domain" description="Inosine/uridine-preferring nucleoside hydrolase" evidence="3">
    <location>
        <begin position="8"/>
        <end position="305"/>
    </location>
</feature>
<keyword evidence="2" id="KW-0326">Glycosidase</keyword>
<accession>A0A3M0GRX5</accession>
<dbReference type="RefSeq" id="WP_121927317.1">
    <property type="nucleotide sequence ID" value="NZ_JAACCH010000038.1"/>
</dbReference>
<keyword evidence="1 4" id="KW-0378">Hydrolase</keyword>